<evidence type="ECO:0000256" key="9">
    <source>
        <dbReference type="ARBA" id="ARBA00023136"/>
    </source>
</evidence>
<evidence type="ECO:0000256" key="6">
    <source>
        <dbReference type="ARBA" id="ARBA00022989"/>
    </source>
</evidence>
<evidence type="ECO:0000256" key="13">
    <source>
        <dbReference type="ARBA" id="ARBA00049940"/>
    </source>
</evidence>
<dbReference type="NCBIfam" id="TIGR00494">
    <property type="entry name" value="crcB"/>
    <property type="match status" value="1"/>
</dbReference>
<feature type="transmembrane region" description="Helical" evidence="14">
    <location>
        <begin position="37"/>
        <end position="60"/>
    </location>
</feature>
<keyword evidence="7 14" id="KW-0915">Sodium</keyword>
<evidence type="ECO:0000313" key="16">
    <source>
        <dbReference type="Proteomes" id="UP000003412"/>
    </source>
</evidence>
<dbReference type="NCBIfam" id="NF010810">
    <property type="entry name" value="PRK14214.1"/>
    <property type="match status" value="1"/>
</dbReference>
<comment type="catalytic activity">
    <reaction evidence="12">
        <text>fluoride(in) = fluoride(out)</text>
        <dbReference type="Rhea" id="RHEA:76159"/>
        <dbReference type="ChEBI" id="CHEBI:17051"/>
    </reaction>
    <physiologicalReaction direction="left-to-right" evidence="12">
        <dbReference type="Rhea" id="RHEA:76160"/>
    </physiologicalReaction>
</comment>
<name>A0ABN0BVN5_9LIST</name>
<evidence type="ECO:0000256" key="11">
    <source>
        <dbReference type="ARBA" id="ARBA00035120"/>
    </source>
</evidence>
<reference evidence="15 16" key="1">
    <citation type="journal article" date="2010" name="Microbiol. Resour. Announc.">
        <title>Comparative genomics of the bacterial genus Listeria: Genome evolution is characterized by limited gene acquisition and limited gene loss.</title>
        <authorList>
            <person name="den Bakker H.C."/>
            <person name="Cummings C.A."/>
            <person name="Ferreira V."/>
            <person name="Vatta P."/>
            <person name="Orsi R.H."/>
            <person name="Degoricija L."/>
            <person name="Barker M."/>
            <person name="Petrauskene O."/>
            <person name="Furtado M.R."/>
            <person name="Wiedmann M."/>
        </authorList>
    </citation>
    <scope>NUCLEOTIDE SEQUENCE [LARGE SCALE GENOMIC DNA]</scope>
    <source>
        <strain evidence="15 16">FSL S4-120</strain>
    </source>
</reference>
<keyword evidence="4 14" id="KW-0812">Transmembrane</keyword>
<feature type="binding site" evidence="14">
    <location>
        <position position="77"/>
    </location>
    <ligand>
        <name>Na(+)</name>
        <dbReference type="ChEBI" id="CHEBI:29101"/>
        <note>structural</note>
    </ligand>
</feature>
<protein>
    <recommendedName>
        <fullName evidence="14">Fluoride-specific ion channel FluC</fullName>
    </recommendedName>
</protein>
<keyword evidence="3 14" id="KW-1003">Cell membrane</keyword>
<dbReference type="HAMAP" id="MF_00454">
    <property type="entry name" value="FluC"/>
    <property type="match status" value="1"/>
</dbReference>
<proteinExistence type="inferred from homology"/>
<feature type="transmembrane region" description="Helical" evidence="14">
    <location>
        <begin position="66"/>
        <end position="86"/>
    </location>
</feature>
<dbReference type="PANTHER" id="PTHR28259:SF16">
    <property type="entry name" value="FLUORIDE-SPECIFIC ION CHANNEL FLUC 2"/>
    <property type="match status" value="1"/>
</dbReference>
<dbReference type="Pfam" id="PF02537">
    <property type="entry name" value="CRCB"/>
    <property type="match status" value="1"/>
</dbReference>
<comment type="similarity">
    <text evidence="11 14">Belongs to the fluoride channel Fluc/FEX (TC 1.A.43) family.</text>
</comment>
<keyword evidence="16" id="KW-1185">Reference proteome</keyword>
<keyword evidence="5 14" id="KW-0479">Metal-binding</keyword>
<accession>A0ABN0BVN5</accession>
<organism evidence="15 16">
    <name type="scientific">Listeria marthii FSL S4-120</name>
    <dbReference type="NCBI Taxonomy" id="702457"/>
    <lineage>
        <taxon>Bacteria</taxon>
        <taxon>Bacillati</taxon>
        <taxon>Bacillota</taxon>
        <taxon>Bacilli</taxon>
        <taxon>Bacillales</taxon>
        <taxon>Listeriaceae</taxon>
        <taxon>Listeria</taxon>
    </lineage>
</organism>
<dbReference type="EMBL" id="ADXF01000810">
    <property type="protein sequence ID" value="EFR87104.1"/>
    <property type="molecule type" value="Genomic_DNA"/>
</dbReference>
<keyword evidence="2 14" id="KW-0813">Transport</keyword>
<keyword evidence="8 14" id="KW-0406">Ion transport</keyword>
<evidence type="ECO:0000256" key="3">
    <source>
        <dbReference type="ARBA" id="ARBA00022475"/>
    </source>
</evidence>
<comment type="caution">
    <text evidence="15">The sequence shown here is derived from an EMBL/GenBank/DDBJ whole genome shotgun (WGS) entry which is preliminary data.</text>
</comment>
<dbReference type="Proteomes" id="UP000003412">
    <property type="component" value="Chromosome"/>
</dbReference>
<evidence type="ECO:0000256" key="10">
    <source>
        <dbReference type="ARBA" id="ARBA00023303"/>
    </source>
</evidence>
<dbReference type="PANTHER" id="PTHR28259">
    <property type="entry name" value="FLUORIDE EXPORT PROTEIN 1-RELATED"/>
    <property type="match status" value="1"/>
</dbReference>
<evidence type="ECO:0000256" key="12">
    <source>
        <dbReference type="ARBA" id="ARBA00035585"/>
    </source>
</evidence>
<evidence type="ECO:0000256" key="8">
    <source>
        <dbReference type="ARBA" id="ARBA00023065"/>
    </source>
</evidence>
<evidence type="ECO:0000256" key="1">
    <source>
        <dbReference type="ARBA" id="ARBA00004651"/>
    </source>
</evidence>
<evidence type="ECO:0000256" key="4">
    <source>
        <dbReference type="ARBA" id="ARBA00022692"/>
    </source>
</evidence>
<comment type="function">
    <text evidence="13 14">Fluoride-specific ion channel. Important for reducing fluoride concentration in the cell, thus reducing its toxicity.</text>
</comment>
<evidence type="ECO:0000256" key="7">
    <source>
        <dbReference type="ARBA" id="ARBA00023053"/>
    </source>
</evidence>
<dbReference type="NCBIfam" id="NF010801">
    <property type="entry name" value="PRK14205.1"/>
    <property type="match status" value="1"/>
</dbReference>
<feature type="binding site" evidence="14">
    <location>
        <position position="74"/>
    </location>
    <ligand>
        <name>Na(+)</name>
        <dbReference type="ChEBI" id="CHEBI:29101"/>
        <note>structural</note>
    </ligand>
</feature>
<sequence>MRAMFINFLLVGFGAGLGAMLRYGISVFVKSKWKTNFPYATFFINVTGSFLLGFLVSSALGPDWQLFLGTGFMGGYTTFSTFKVESMELKWKTNYRALFSYLGCTYVFGLAAAFIGIMLGV</sequence>
<comment type="activity regulation">
    <text evidence="14">Na(+) is not transported, but it plays an essential structural role and its presence is essential for fluoride channel function.</text>
</comment>
<comment type="subcellular location">
    <subcellularLocation>
        <location evidence="1 14">Cell membrane</location>
        <topology evidence="1 14">Multi-pass membrane protein</topology>
    </subcellularLocation>
</comment>
<keyword evidence="9 14" id="KW-0472">Membrane</keyword>
<evidence type="ECO:0000313" key="15">
    <source>
        <dbReference type="EMBL" id="EFR87104.1"/>
    </source>
</evidence>
<evidence type="ECO:0000256" key="2">
    <source>
        <dbReference type="ARBA" id="ARBA00022448"/>
    </source>
</evidence>
<gene>
    <name evidence="14" type="primary">fluC</name>
    <name evidence="14" type="synonym">crcB</name>
    <name evidence="15" type="ORF">NT05LM_2421</name>
</gene>
<evidence type="ECO:0000256" key="5">
    <source>
        <dbReference type="ARBA" id="ARBA00022723"/>
    </source>
</evidence>
<keyword evidence="10 14" id="KW-0407">Ion channel</keyword>
<feature type="transmembrane region" description="Helical" evidence="14">
    <location>
        <begin position="6"/>
        <end position="25"/>
    </location>
</feature>
<keyword evidence="6 14" id="KW-1133">Transmembrane helix</keyword>
<dbReference type="InterPro" id="IPR003691">
    <property type="entry name" value="FluC"/>
</dbReference>
<feature type="transmembrane region" description="Helical" evidence="14">
    <location>
        <begin position="98"/>
        <end position="119"/>
    </location>
</feature>
<evidence type="ECO:0000256" key="14">
    <source>
        <dbReference type="HAMAP-Rule" id="MF_00454"/>
    </source>
</evidence>